<dbReference type="Pfam" id="PF00583">
    <property type="entry name" value="Acetyltransf_1"/>
    <property type="match status" value="1"/>
</dbReference>
<gene>
    <name evidence="4" type="ORF">AQZ52_10010</name>
</gene>
<dbReference type="AlphaFoldDB" id="A0A117UUD2"/>
<sequence>MAADFDGLDALWREAFPKDPPRNRADVSVPAKLAMQDDLLFVAIEQGRVIGSIMAGYDGHRGWLYSVAVRQDARRLGVGKALVQTAEAALRARGCCKINLQVRSSNAAVIAFYKGLGFSVEDHISMGRLL</sequence>
<dbReference type="NCBIfam" id="NF002959">
    <property type="entry name" value="PRK03624.1"/>
    <property type="match status" value="1"/>
</dbReference>
<dbReference type="PANTHER" id="PTHR43877:SF1">
    <property type="entry name" value="ACETYLTRANSFERASE"/>
    <property type="match status" value="1"/>
</dbReference>
<evidence type="ECO:0000256" key="2">
    <source>
        <dbReference type="ARBA" id="ARBA00023315"/>
    </source>
</evidence>
<keyword evidence="5" id="KW-1185">Reference proteome</keyword>
<dbReference type="InterPro" id="IPR016181">
    <property type="entry name" value="Acyl_CoA_acyltransferase"/>
</dbReference>
<dbReference type="PANTHER" id="PTHR43877">
    <property type="entry name" value="AMINOALKYLPHOSPHONATE N-ACETYLTRANSFERASE-RELATED-RELATED"/>
    <property type="match status" value="1"/>
</dbReference>
<evidence type="ECO:0000259" key="3">
    <source>
        <dbReference type="PROSITE" id="PS51186"/>
    </source>
</evidence>
<protein>
    <submittedName>
        <fullName evidence="4">Acetyltransferase</fullName>
    </submittedName>
</protein>
<name>A0A117UUD2_9SPHN</name>
<dbReference type="SUPFAM" id="SSF55729">
    <property type="entry name" value="Acyl-CoA N-acyltransferases (Nat)"/>
    <property type="match status" value="1"/>
</dbReference>
<evidence type="ECO:0000256" key="1">
    <source>
        <dbReference type="ARBA" id="ARBA00022679"/>
    </source>
</evidence>
<dbReference type="CDD" id="cd04301">
    <property type="entry name" value="NAT_SF"/>
    <property type="match status" value="1"/>
</dbReference>
<dbReference type="GO" id="GO:0016747">
    <property type="term" value="F:acyltransferase activity, transferring groups other than amino-acyl groups"/>
    <property type="evidence" value="ECO:0007669"/>
    <property type="project" value="InterPro"/>
</dbReference>
<dbReference type="PROSITE" id="PS51186">
    <property type="entry name" value="GNAT"/>
    <property type="match status" value="1"/>
</dbReference>
<dbReference type="InterPro" id="IPR000182">
    <property type="entry name" value="GNAT_dom"/>
</dbReference>
<dbReference type="OrthoDB" id="1821130at2"/>
<dbReference type="EMBL" id="LLZS01000007">
    <property type="protein sequence ID" value="KUR71026.1"/>
    <property type="molecule type" value="Genomic_DNA"/>
</dbReference>
<keyword evidence="1 4" id="KW-0808">Transferase</keyword>
<keyword evidence="2" id="KW-0012">Acyltransferase</keyword>
<dbReference type="Gene3D" id="3.40.630.30">
    <property type="match status" value="1"/>
</dbReference>
<evidence type="ECO:0000313" key="5">
    <source>
        <dbReference type="Proteomes" id="UP000058012"/>
    </source>
</evidence>
<dbReference type="Proteomes" id="UP000058012">
    <property type="component" value="Unassembled WGS sequence"/>
</dbReference>
<dbReference type="InterPro" id="IPR050832">
    <property type="entry name" value="Bact_Acetyltransf"/>
</dbReference>
<feature type="domain" description="N-acetyltransferase" evidence="3">
    <location>
        <begin position="1"/>
        <end position="130"/>
    </location>
</feature>
<accession>A0A117UUD2</accession>
<organism evidence="4 5">
    <name type="scientific">Novosphingobium fuchskuhlense</name>
    <dbReference type="NCBI Taxonomy" id="1117702"/>
    <lineage>
        <taxon>Bacteria</taxon>
        <taxon>Pseudomonadati</taxon>
        <taxon>Pseudomonadota</taxon>
        <taxon>Alphaproteobacteria</taxon>
        <taxon>Sphingomonadales</taxon>
        <taxon>Sphingomonadaceae</taxon>
        <taxon>Novosphingobium</taxon>
    </lineage>
</organism>
<dbReference type="STRING" id="1117702.AQZ52_10010"/>
<evidence type="ECO:0000313" key="4">
    <source>
        <dbReference type="EMBL" id="KUR71026.1"/>
    </source>
</evidence>
<proteinExistence type="predicted"/>
<comment type="caution">
    <text evidence="4">The sequence shown here is derived from an EMBL/GenBank/DDBJ whole genome shotgun (WGS) entry which is preliminary data.</text>
</comment>
<reference evidence="4 5" key="1">
    <citation type="submission" date="2015-10" db="EMBL/GenBank/DDBJ databases">
        <title>Draft genome sequence of Novosphingobium fuchskuhlense DSM 25065 isolated from a surface water sample of the southwest basin of Lake Grosse Fuchskuhle.</title>
        <authorList>
            <person name="Ruckert C."/>
            <person name="Winkler A."/>
            <person name="Glaeser J."/>
            <person name="Grossart H.-P."/>
            <person name="Kalinowski J."/>
            <person name="Glaeser S."/>
        </authorList>
    </citation>
    <scope>NUCLEOTIDE SEQUENCE [LARGE SCALE GENOMIC DNA]</scope>
    <source>
        <strain evidence="4 5">FNE08-7</strain>
    </source>
</reference>